<organism evidence="2 3">
    <name type="scientific">Mycolicibacterium chubuense</name>
    <name type="common">Mycobacterium chubuense</name>
    <dbReference type="NCBI Taxonomy" id="1800"/>
    <lineage>
        <taxon>Bacteria</taxon>
        <taxon>Bacillati</taxon>
        <taxon>Actinomycetota</taxon>
        <taxon>Actinomycetes</taxon>
        <taxon>Mycobacteriales</taxon>
        <taxon>Mycobacteriaceae</taxon>
        <taxon>Mycolicibacterium</taxon>
    </lineage>
</organism>
<dbReference type="InterPro" id="IPR001633">
    <property type="entry name" value="EAL_dom"/>
</dbReference>
<dbReference type="Pfam" id="PF00563">
    <property type="entry name" value="EAL"/>
    <property type="match status" value="1"/>
</dbReference>
<keyword evidence="3" id="KW-1185">Reference proteome</keyword>
<evidence type="ECO:0000313" key="3">
    <source>
        <dbReference type="Proteomes" id="UP000036176"/>
    </source>
</evidence>
<dbReference type="InterPro" id="IPR050706">
    <property type="entry name" value="Cyclic-di-GMP_PDE-like"/>
</dbReference>
<dbReference type="PATRIC" id="fig|1800.3.peg.1210"/>
<dbReference type="InterPro" id="IPR035919">
    <property type="entry name" value="EAL_sf"/>
</dbReference>
<dbReference type="Gene3D" id="3.20.20.450">
    <property type="entry name" value="EAL domain"/>
    <property type="match status" value="1"/>
</dbReference>
<dbReference type="InterPro" id="IPR019278">
    <property type="entry name" value="DICT_dom"/>
</dbReference>
<proteinExistence type="predicted"/>
<reference evidence="2 3" key="1">
    <citation type="journal article" date="2015" name="Genome Biol. Evol.">
        <title>Characterization of Three Mycobacterium spp. with Potential Use in Bioremediation by Genome Sequencing and Comparative Genomics.</title>
        <authorList>
            <person name="Das S."/>
            <person name="Pettersson B.M."/>
            <person name="Behra P.R."/>
            <person name="Ramesh M."/>
            <person name="Dasgupta S."/>
            <person name="Bhattacharya A."/>
            <person name="Kirsebom L.A."/>
        </authorList>
    </citation>
    <scope>NUCLEOTIDE SEQUENCE [LARGE SCALE GENOMIC DNA]</scope>
    <source>
        <strain evidence="2 3">DSM 44219</strain>
    </source>
</reference>
<dbReference type="SMART" id="SM00052">
    <property type="entry name" value="EAL"/>
    <property type="match status" value="1"/>
</dbReference>
<dbReference type="PANTHER" id="PTHR33121">
    <property type="entry name" value="CYCLIC DI-GMP PHOSPHODIESTERASE PDEF"/>
    <property type="match status" value="1"/>
</dbReference>
<protein>
    <submittedName>
        <fullName evidence="2">Putative EAL-domain containing protein YkuI</fullName>
    </submittedName>
</protein>
<dbReference type="GO" id="GO:0071111">
    <property type="term" value="F:cyclic-guanylate-specific phosphodiesterase activity"/>
    <property type="evidence" value="ECO:0007669"/>
    <property type="project" value="InterPro"/>
</dbReference>
<dbReference type="CDD" id="cd01948">
    <property type="entry name" value="EAL"/>
    <property type="match status" value="1"/>
</dbReference>
<dbReference type="Proteomes" id="UP000036176">
    <property type="component" value="Unassembled WGS sequence"/>
</dbReference>
<comment type="caution">
    <text evidence="2">The sequence shown here is derived from an EMBL/GenBank/DDBJ whole genome shotgun (WGS) entry which is preliminary data.</text>
</comment>
<dbReference type="PROSITE" id="PS50883">
    <property type="entry name" value="EAL"/>
    <property type="match status" value="1"/>
</dbReference>
<dbReference type="EMBL" id="JYNX01000023">
    <property type="protein sequence ID" value="KMO83366.1"/>
    <property type="molecule type" value="Genomic_DNA"/>
</dbReference>
<name>A0A0J6ZEY9_MYCCU</name>
<feature type="domain" description="EAL" evidence="1">
    <location>
        <begin position="1"/>
        <end position="242"/>
    </location>
</feature>
<accession>A0A0J6ZEY9</accession>
<dbReference type="SUPFAM" id="SSF141868">
    <property type="entry name" value="EAL domain-like"/>
    <property type="match status" value="1"/>
</dbReference>
<sequence>MTDLLDHAAVGSGLIPSFQQVVSLPGGTVVGYEALARWPHLDGTGPLQVFAHAARRGTLDVLDRECIRRAADAALRGNSTPGMLLLINCEPSTEDLDLDDDAVAEAAGAFHLMFELTERGLLDNPRALLRKVDALRAHGFMIALDDIGAQRDSLALLDIISPEILKLDMGLVQHQPDDVQARTVAAIIGHHERTGATILAEGIETELHLEQALAYGATLGQGYLFGHPGALTTVPDVRALPSWTSRALESTSPSVFELATPGLVQRTVRKQTLHELCRHIERLALTADSTPMVLATVQNAGNFGGATRDMYTQIAQRSPLVVVFGENIPEEPEPGIRGVAVTRDDPLATEWTVLVLGPDTAAALIAREQPGELPPVADGDRRFESVITFDRTRVAAAARSLLKRLPDSAAG</sequence>
<evidence type="ECO:0000313" key="2">
    <source>
        <dbReference type="EMBL" id="KMO83366.1"/>
    </source>
</evidence>
<dbReference type="AlphaFoldDB" id="A0A0J6ZEY9"/>
<dbReference type="RefSeq" id="WP_048417297.1">
    <property type="nucleotide sequence ID" value="NZ_JYNX01000023.1"/>
</dbReference>
<gene>
    <name evidence="2" type="primary">ykuI</name>
    <name evidence="2" type="ORF">MCHUDSM44219_01204</name>
</gene>
<dbReference type="OrthoDB" id="3278016at2"/>
<dbReference type="Pfam" id="PF10069">
    <property type="entry name" value="DICT"/>
    <property type="match status" value="1"/>
</dbReference>
<evidence type="ECO:0000259" key="1">
    <source>
        <dbReference type="PROSITE" id="PS50883"/>
    </source>
</evidence>
<dbReference type="PANTHER" id="PTHR33121:SF70">
    <property type="entry name" value="SIGNALING PROTEIN YKOW"/>
    <property type="match status" value="1"/>
</dbReference>